<dbReference type="Pfam" id="PF13613">
    <property type="entry name" value="HTH_Tnp_4"/>
    <property type="match status" value="1"/>
</dbReference>
<evidence type="ECO:0000259" key="1">
    <source>
        <dbReference type="Pfam" id="PF13613"/>
    </source>
</evidence>
<gene>
    <name evidence="2" type="ORF">D0437_28115</name>
</gene>
<feature type="domain" description="Transposase Helix-turn-helix" evidence="1">
    <location>
        <begin position="49"/>
        <end position="97"/>
    </location>
</feature>
<dbReference type="RefSeq" id="WP_208742693.1">
    <property type="nucleotide sequence ID" value="NZ_CP031778.1"/>
</dbReference>
<accession>A0A9X7M141</accession>
<proteinExistence type="predicted"/>
<dbReference type="InterPro" id="IPR027805">
    <property type="entry name" value="Transposase_HTH_dom"/>
</dbReference>
<evidence type="ECO:0000313" key="3">
    <source>
        <dbReference type="Proteomes" id="UP000321735"/>
    </source>
</evidence>
<name>A0A9X7M141_BACCE</name>
<reference evidence="2 3" key="1">
    <citation type="journal article" date="2019" name="Ecotoxicol. Environ. Saf.">
        <title>Microbial characterization of heavy metal resistant bacterial strains isolated from an electroplating wastewater treatment plant.</title>
        <authorList>
            <person name="Cai X."/>
            <person name="Zheng X."/>
            <person name="Zhang D."/>
            <person name="Iqbal W."/>
            <person name="Liu C."/>
            <person name="Yang B."/>
            <person name="Zhao X."/>
            <person name="Lu X."/>
            <person name="Mao Y."/>
        </authorList>
    </citation>
    <scope>NUCLEOTIDE SEQUENCE [LARGE SCALE GENOMIC DNA]</scope>
    <source>
        <strain evidence="2 3">Co1-1</strain>
    </source>
</reference>
<protein>
    <submittedName>
        <fullName evidence="2">Transposase family protein</fullName>
    </submittedName>
</protein>
<dbReference type="AlphaFoldDB" id="A0A9X7M141"/>
<dbReference type="Proteomes" id="UP000321735">
    <property type="component" value="Chromosome"/>
</dbReference>
<sequence>MNYEQVSSLNDGPFKRLTGVKKETFSAMVKIVQTAYEEKHKRRGRKSTLSVEDMVLLMLNYLRSYSTFFEIGVMFRVSESSAHRIATWVEDVLISSGTFSLPSKKVLLEEDSAIEIILIDATEQEIERPKKNKENITQGRKRNTP</sequence>
<evidence type="ECO:0000313" key="2">
    <source>
        <dbReference type="EMBL" id="QDZ76698.1"/>
    </source>
</evidence>
<dbReference type="EMBL" id="CP031778">
    <property type="protein sequence ID" value="QDZ76698.1"/>
    <property type="molecule type" value="Genomic_DNA"/>
</dbReference>
<organism evidence="2 3">
    <name type="scientific">Bacillus cereus</name>
    <dbReference type="NCBI Taxonomy" id="1396"/>
    <lineage>
        <taxon>Bacteria</taxon>
        <taxon>Bacillati</taxon>
        <taxon>Bacillota</taxon>
        <taxon>Bacilli</taxon>
        <taxon>Bacillales</taxon>
        <taxon>Bacillaceae</taxon>
        <taxon>Bacillus</taxon>
        <taxon>Bacillus cereus group</taxon>
    </lineage>
</organism>